<dbReference type="STRING" id="3871.A0A4P1QPT8"/>
<dbReference type="AlphaFoldDB" id="A0A4P1QPT8"/>
<proteinExistence type="predicted"/>
<dbReference type="PANTHER" id="PTHR12956">
    <property type="entry name" value="ALKALINE CERAMIDASE-RELATED"/>
    <property type="match status" value="1"/>
</dbReference>
<dbReference type="OrthoDB" id="1905162at2759"/>
<sequence length="569" mass="64024">MSLGIRSGSYGSLEKQLQQSNVVSPIQTTRKPSKMLKEKERSLNWVFKFAGRKKVGMLFLSLISALVFIWVLYVAKGEDSQEGNNVQNISVNESMSLSNSPSMITMANIMGFQTSLVLPPPPTGYFMGYTLPPGHPCNSFTLPPPPADKKRTGPRPCPVCYLPVEEAIALMPKFPSPSPVLKNLTFVYEENLSRDGNFGGSDFGGYPTLKQRNDSFDIRESMSVHCGFVRGAKPGRNTGFDLDEDDLVAMEQCRGIVVASAIFGNFDEINEPSNISEYSKKTVCFLMFVDEITEEYLRSSGKMGISKKVGLWRVIVAHNIPYADARRTGKIPKLLLHRMVPNARYSIWLDGKLELVVDPYQILERFLWRKNATFAISKHYKRFDVFTEAEANKVAGKYDNVSIDFQIDFYKNEGLTPYTEAKLPLISDVPEGCVIVREHIPISNLFTCLWHNEVDRFTSRDQISFAVVRDKLLLRVDFHITMFLDCERRNFVVQKYHRDLLLKLAAPVSVALSPPPPPPPSPPPPLPVIEILPERTTIPSIQRGSGRHRRAGSRGHRKVVAGNRDIEPN</sequence>
<evidence type="ECO:0000259" key="3">
    <source>
        <dbReference type="Pfam" id="PF04765"/>
    </source>
</evidence>
<dbReference type="Gramene" id="OIV91743">
    <property type="protein sequence ID" value="OIV91743"/>
    <property type="gene ID" value="TanjilG_26596"/>
</dbReference>
<dbReference type="Proteomes" id="UP000188354">
    <property type="component" value="Chromosome LG19"/>
</dbReference>
<reference evidence="4 5" key="1">
    <citation type="journal article" date="2017" name="Plant Biotechnol. J.">
        <title>A comprehensive draft genome sequence for lupin (Lupinus angustifolius), an emerging health food: insights into plant-microbe interactions and legume evolution.</title>
        <authorList>
            <person name="Hane J.K."/>
            <person name="Ming Y."/>
            <person name="Kamphuis L.G."/>
            <person name="Nelson M.N."/>
            <person name="Garg G."/>
            <person name="Atkins C.A."/>
            <person name="Bayer P.E."/>
            <person name="Bravo A."/>
            <person name="Bringans S."/>
            <person name="Cannon S."/>
            <person name="Edwards D."/>
            <person name="Foley R."/>
            <person name="Gao L.L."/>
            <person name="Harrison M.J."/>
            <person name="Huang W."/>
            <person name="Hurgobin B."/>
            <person name="Li S."/>
            <person name="Liu C.W."/>
            <person name="McGrath A."/>
            <person name="Morahan G."/>
            <person name="Murray J."/>
            <person name="Weller J."/>
            <person name="Jian J."/>
            <person name="Singh K.B."/>
        </authorList>
    </citation>
    <scope>NUCLEOTIDE SEQUENCE [LARGE SCALE GENOMIC DNA]</scope>
    <source>
        <strain evidence="5">cv. Tanjil</strain>
        <tissue evidence="4">Whole plant</tissue>
    </source>
</reference>
<protein>
    <recommendedName>
        <fullName evidence="3">TOD1/MUCI70 glycosyltransferase-like domain-containing protein</fullName>
    </recommendedName>
</protein>
<feature type="transmembrane region" description="Helical" evidence="2">
    <location>
        <begin position="55"/>
        <end position="75"/>
    </location>
</feature>
<dbReference type="InterPro" id="IPR006852">
    <property type="entry name" value="TOD1_MUCI70"/>
</dbReference>
<feature type="compositionally biased region" description="Basic residues" evidence="1">
    <location>
        <begin position="545"/>
        <end position="559"/>
    </location>
</feature>
<dbReference type="InterPro" id="IPR048354">
    <property type="entry name" value="TOD1_MUCI70_glycTrfase_dom"/>
</dbReference>
<feature type="region of interest" description="Disordered" evidence="1">
    <location>
        <begin position="537"/>
        <end position="569"/>
    </location>
</feature>
<gene>
    <name evidence="4" type="ORF">TanjilG_26596</name>
</gene>
<keyword evidence="2" id="KW-1133">Transmembrane helix</keyword>
<evidence type="ECO:0000256" key="2">
    <source>
        <dbReference type="SAM" id="Phobius"/>
    </source>
</evidence>
<accession>A0A4P1QPT8</accession>
<dbReference type="EMBL" id="CM007379">
    <property type="protein sequence ID" value="OIV91743.1"/>
    <property type="molecule type" value="Genomic_DNA"/>
</dbReference>
<dbReference type="PANTHER" id="PTHR12956:SF38">
    <property type="entry name" value="HEXOSYLTRANSFERASE MUCI70-RELATED"/>
    <property type="match status" value="1"/>
</dbReference>
<evidence type="ECO:0000313" key="5">
    <source>
        <dbReference type="Proteomes" id="UP000188354"/>
    </source>
</evidence>
<keyword evidence="2" id="KW-0812">Transmembrane</keyword>
<keyword evidence="2" id="KW-0472">Membrane</keyword>
<name>A0A4P1QPT8_LUPAN</name>
<dbReference type="Pfam" id="PF04765">
    <property type="entry name" value="TOD1_MUCI70"/>
    <property type="match status" value="1"/>
</dbReference>
<keyword evidence="5" id="KW-1185">Reference proteome</keyword>
<evidence type="ECO:0000256" key="1">
    <source>
        <dbReference type="SAM" id="MobiDB-lite"/>
    </source>
</evidence>
<evidence type="ECO:0000313" key="4">
    <source>
        <dbReference type="EMBL" id="OIV91743.1"/>
    </source>
</evidence>
<organism evidence="4 5">
    <name type="scientific">Lupinus angustifolius</name>
    <name type="common">Narrow-leaved blue lupine</name>
    <dbReference type="NCBI Taxonomy" id="3871"/>
    <lineage>
        <taxon>Eukaryota</taxon>
        <taxon>Viridiplantae</taxon>
        <taxon>Streptophyta</taxon>
        <taxon>Embryophyta</taxon>
        <taxon>Tracheophyta</taxon>
        <taxon>Spermatophyta</taxon>
        <taxon>Magnoliopsida</taxon>
        <taxon>eudicotyledons</taxon>
        <taxon>Gunneridae</taxon>
        <taxon>Pentapetalae</taxon>
        <taxon>rosids</taxon>
        <taxon>fabids</taxon>
        <taxon>Fabales</taxon>
        <taxon>Fabaceae</taxon>
        <taxon>Papilionoideae</taxon>
        <taxon>50 kb inversion clade</taxon>
        <taxon>genistoids sensu lato</taxon>
        <taxon>core genistoids</taxon>
        <taxon>Genisteae</taxon>
        <taxon>Lupinus</taxon>
    </lineage>
</organism>
<feature type="domain" description="TOD1/MUCI70 glycosyltransferase-like" evidence="3">
    <location>
        <begin position="184"/>
        <end position="497"/>
    </location>
</feature>
<dbReference type="KEGG" id="lang:109334320"/>